<dbReference type="RefSeq" id="WP_135338699.1">
    <property type="nucleotide sequence ID" value="NZ_JBHLTX010000005.1"/>
</dbReference>
<comment type="caution">
    <text evidence="1">The sequence shown here is derived from an EMBL/GenBank/DDBJ whole genome shotgun (WGS) entry which is preliminary data.</text>
</comment>
<proteinExistence type="predicted"/>
<dbReference type="Proteomes" id="UP000297948">
    <property type="component" value="Unassembled WGS sequence"/>
</dbReference>
<gene>
    <name evidence="1" type="ORF">E4099_10425</name>
</gene>
<sequence>MELDRLLPVYDFRSHYRRRVAADPETTWGAYRSLTAEELPTVRLLMSLRGLGRRRLRGPIAQAFPVPLLSTGDHAEVRGQAAKYWRPRPAYAPLPGRDPEAFRDFGEAGWAKAAIELRVVPDGDGSVLIAETRVRCTDSRSRALFAPYWMFIKVGGAGLIRLEMLRAVARRAERSAAGA</sequence>
<organism evidence="1 2">
    <name type="scientific">Streptomyces palmae</name>
    <dbReference type="NCBI Taxonomy" id="1701085"/>
    <lineage>
        <taxon>Bacteria</taxon>
        <taxon>Bacillati</taxon>
        <taxon>Actinomycetota</taxon>
        <taxon>Actinomycetes</taxon>
        <taxon>Kitasatosporales</taxon>
        <taxon>Streptomycetaceae</taxon>
        <taxon>Streptomyces</taxon>
    </lineage>
</organism>
<protein>
    <recommendedName>
        <fullName evidence="3">DUF2867 domain-containing protein</fullName>
    </recommendedName>
</protein>
<dbReference type="OrthoDB" id="5464833at2"/>
<evidence type="ECO:0008006" key="3">
    <source>
        <dbReference type="Google" id="ProtNLM"/>
    </source>
</evidence>
<keyword evidence="2" id="KW-1185">Reference proteome</keyword>
<name>A0A4Z0H8S8_9ACTN</name>
<dbReference type="AlphaFoldDB" id="A0A4Z0H8S8"/>
<accession>A0A4Z0H8S8</accession>
<reference evidence="1 2" key="1">
    <citation type="submission" date="2019-03" db="EMBL/GenBank/DDBJ databases">
        <authorList>
            <person name="Gonzalez-Pimentel J.L."/>
        </authorList>
    </citation>
    <scope>NUCLEOTIDE SEQUENCE [LARGE SCALE GENOMIC DNA]</scope>
    <source>
        <strain evidence="1 2">JCM 31289</strain>
    </source>
</reference>
<evidence type="ECO:0000313" key="1">
    <source>
        <dbReference type="EMBL" id="TGB13239.1"/>
    </source>
</evidence>
<dbReference type="EMBL" id="SRID01000068">
    <property type="protein sequence ID" value="TGB13239.1"/>
    <property type="molecule type" value="Genomic_DNA"/>
</dbReference>
<evidence type="ECO:0000313" key="2">
    <source>
        <dbReference type="Proteomes" id="UP000297948"/>
    </source>
</evidence>